<sequence length="332" mass="38211">MMNGIWYENTHTRIPNFETTTHQKQKLGYAYETTSHFVHLYGRDVGFNVISVGLTVIEQRSGTLNDWVQRVFGAQNISPLDNEVGHVTRGVWRPSLYYVNDTETALGIDKFEKRATEQALRVLIEKLDDIFLYVEPSTHGLISYSHKCRELLILACTEVENQWVSIISDTNLSRSSGRYSTNDYVKLLDKCFLSEYKIQYLNYDGLRNFKPFDGWNANNPTNSLPWYEAYNKTKHDRSGAFHFSTLENVMDAVAACVVMYCVKYGPFSLLEANTSLSTIVNQNFLISLDNSNPASYYIPEIELPTNTRSDLFLYDCYRASHNKKWITDSLVL</sequence>
<keyword evidence="2" id="KW-1185">Reference proteome</keyword>
<proteinExistence type="predicted"/>
<evidence type="ECO:0000313" key="1">
    <source>
        <dbReference type="EMBL" id="AQT27277.1"/>
    </source>
</evidence>
<protein>
    <submittedName>
        <fullName evidence="1">Uncharacterized protein</fullName>
    </submittedName>
</protein>
<dbReference type="Proteomes" id="UP000224846">
    <property type="component" value="Segment"/>
</dbReference>
<name>A0A1S6KZY1_9CAUD</name>
<gene>
    <name evidence="1" type="ORF">SEN8_1</name>
</gene>
<reference evidence="1" key="1">
    <citation type="submission" date="2017-02" db="EMBL/GenBank/DDBJ databases">
        <title>Phages of Salmonella enterica subsp. salamae and subsp. diarizonae: novel phages with a mosaic genome structure and activity against pathogenic S. enterica subsp. enterica isolates.</title>
        <authorList>
            <person name="Pastekova L."/>
            <person name="Bosak J."/>
            <person name="Dedicova D."/>
            <person name="Benada O."/>
            <person name="Smarda J."/>
            <person name="Smajs D."/>
        </authorList>
    </citation>
    <scope>NUCLEOTIDE SEQUENCE [LARGE SCALE GENOMIC DNA]</scope>
</reference>
<dbReference type="EMBL" id="KT630647">
    <property type="protein sequence ID" value="AQT27277.1"/>
    <property type="molecule type" value="Genomic_DNA"/>
</dbReference>
<accession>A0A1S6KZY1</accession>
<evidence type="ECO:0000313" key="2">
    <source>
        <dbReference type="Proteomes" id="UP000224846"/>
    </source>
</evidence>
<organism evidence="1 2">
    <name type="scientific">Salmonella phage SEN8</name>
    <dbReference type="NCBI Taxonomy" id="1647468"/>
    <lineage>
        <taxon>Viruses</taxon>
        <taxon>Duplodnaviria</taxon>
        <taxon>Heunggongvirae</taxon>
        <taxon>Uroviricota</taxon>
        <taxon>Caudoviricetes</taxon>
        <taxon>Peduoviridae</taxon>
        <taxon>Felsduovirus</taxon>
        <taxon>Felsduovirus SEN8</taxon>
    </lineage>
</organism>